<reference evidence="3" key="1">
    <citation type="journal article" date="2020" name="mSystems">
        <title>Genome- and Community-Level Interaction Insights into Carbon Utilization and Element Cycling Functions of Hydrothermarchaeota in Hydrothermal Sediment.</title>
        <authorList>
            <person name="Zhou Z."/>
            <person name="Liu Y."/>
            <person name="Xu W."/>
            <person name="Pan J."/>
            <person name="Luo Z.H."/>
            <person name="Li M."/>
        </authorList>
    </citation>
    <scope>NUCLEOTIDE SEQUENCE [LARGE SCALE GENOMIC DNA]</scope>
    <source>
        <strain evidence="3">SpSt-604</strain>
        <strain evidence="2">SpSt-640</strain>
    </source>
</reference>
<feature type="repeat" description="TPR" evidence="1">
    <location>
        <begin position="80"/>
        <end position="113"/>
    </location>
</feature>
<dbReference type="EMBL" id="DTBH01000010">
    <property type="protein sequence ID" value="HGQ76390.1"/>
    <property type="molecule type" value="Genomic_DNA"/>
</dbReference>
<dbReference type="Pfam" id="PF00515">
    <property type="entry name" value="TPR_1"/>
    <property type="match status" value="1"/>
</dbReference>
<dbReference type="Pfam" id="PF13181">
    <property type="entry name" value="TPR_8"/>
    <property type="match status" value="1"/>
</dbReference>
<dbReference type="OrthoDB" id="37541at2"/>
<dbReference type="SMART" id="SM00028">
    <property type="entry name" value="TPR"/>
    <property type="match status" value="2"/>
</dbReference>
<gene>
    <name evidence="3" type="ORF">ENT72_06460</name>
    <name evidence="2" type="ORF">ENU12_00355</name>
</gene>
<keyword evidence="1" id="KW-0802">TPR repeat</keyword>
<dbReference type="GO" id="GO:0097363">
    <property type="term" value="F:protein O-acetylglucosaminyltransferase activity"/>
    <property type="evidence" value="ECO:0007669"/>
    <property type="project" value="TreeGrafter"/>
</dbReference>
<feature type="repeat" description="TPR" evidence="1">
    <location>
        <begin position="46"/>
        <end position="79"/>
    </location>
</feature>
<evidence type="ECO:0000313" key="2">
    <source>
        <dbReference type="EMBL" id="HGQ76390.1"/>
    </source>
</evidence>
<dbReference type="GO" id="GO:0006493">
    <property type="term" value="P:protein O-linked glycosylation"/>
    <property type="evidence" value="ECO:0007669"/>
    <property type="project" value="InterPro"/>
</dbReference>
<sequence>MAKIQQESEKNENIELLLQEAIKLTEEGNYDRAIEIYNKLIPYEIPEVFNNLGNVYRRQGMLGRAIEMYRKAIHICPNFSIAYFNLACALMEVDRYNEAVMFFEKAEKLGLKSFDLDVQLALCYIALGNKKKAKEKLSDESVKREVEKYVEGGLDL</sequence>
<dbReference type="PROSITE" id="PS50293">
    <property type="entry name" value="TPR_REGION"/>
    <property type="match status" value="1"/>
</dbReference>
<organism evidence="3">
    <name type="scientific">Fervidobacterium pennivorans</name>
    <dbReference type="NCBI Taxonomy" id="93466"/>
    <lineage>
        <taxon>Bacteria</taxon>
        <taxon>Thermotogati</taxon>
        <taxon>Thermotogota</taxon>
        <taxon>Thermotogae</taxon>
        <taxon>Thermotogales</taxon>
        <taxon>Fervidobacteriaceae</taxon>
        <taxon>Fervidobacterium</taxon>
    </lineage>
</organism>
<name>A0A7C4RZM0_FERPE</name>
<dbReference type="AlphaFoldDB" id="A0A7C4RZM0"/>
<dbReference type="EMBL" id="DSZT01000205">
    <property type="protein sequence ID" value="HGU42537.1"/>
    <property type="molecule type" value="Genomic_DNA"/>
</dbReference>
<dbReference type="InterPro" id="IPR019734">
    <property type="entry name" value="TPR_rpt"/>
</dbReference>
<evidence type="ECO:0000313" key="3">
    <source>
        <dbReference type="EMBL" id="HGU42537.1"/>
    </source>
</evidence>
<dbReference type="SUPFAM" id="SSF48452">
    <property type="entry name" value="TPR-like"/>
    <property type="match status" value="1"/>
</dbReference>
<dbReference type="Pfam" id="PF13174">
    <property type="entry name" value="TPR_6"/>
    <property type="match status" value="1"/>
</dbReference>
<dbReference type="Gene3D" id="1.25.40.10">
    <property type="entry name" value="Tetratricopeptide repeat domain"/>
    <property type="match status" value="1"/>
</dbReference>
<protein>
    <submittedName>
        <fullName evidence="3">Tetratricopeptide repeat protein</fullName>
    </submittedName>
</protein>
<dbReference type="InterPro" id="IPR037919">
    <property type="entry name" value="OGT"/>
</dbReference>
<dbReference type="PANTHER" id="PTHR44366">
    <property type="entry name" value="UDP-N-ACETYLGLUCOSAMINE--PEPTIDE N-ACETYLGLUCOSAMINYLTRANSFERASE 110 KDA SUBUNIT"/>
    <property type="match status" value="1"/>
</dbReference>
<evidence type="ECO:0000256" key="1">
    <source>
        <dbReference type="PROSITE-ProRule" id="PRU00339"/>
    </source>
</evidence>
<proteinExistence type="predicted"/>
<accession>A0A7C4RZM0</accession>
<dbReference type="PANTHER" id="PTHR44366:SF1">
    <property type="entry name" value="UDP-N-ACETYLGLUCOSAMINE--PEPTIDE N-ACETYLGLUCOSAMINYLTRANSFERASE 110 KDA SUBUNIT"/>
    <property type="match status" value="1"/>
</dbReference>
<comment type="caution">
    <text evidence="3">The sequence shown here is derived from an EMBL/GenBank/DDBJ whole genome shotgun (WGS) entry which is preliminary data.</text>
</comment>
<dbReference type="PROSITE" id="PS50005">
    <property type="entry name" value="TPR"/>
    <property type="match status" value="2"/>
</dbReference>
<dbReference type="InterPro" id="IPR011990">
    <property type="entry name" value="TPR-like_helical_dom_sf"/>
</dbReference>